<accession>A0A6J5TAC3</accession>
<proteinExistence type="predicted"/>
<organism evidence="1">
    <name type="scientific">uncultured Caudovirales phage</name>
    <dbReference type="NCBI Taxonomy" id="2100421"/>
    <lineage>
        <taxon>Viruses</taxon>
        <taxon>Duplodnaviria</taxon>
        <taxon>Heunggongvirae</taxon>
        <taxon>Uroviricota</taxon>
        <taxon>Caudoviricetes</taxon>
        <taxon>Peduoviridae</taxon>
        <taxon>Maltschvirus</taxon>
        <taxon>Maltschvirus maltsch</taxon>
    </lineage>
</organism>
<sequence>MANLTITQLPTAQTLTGQESVPVVQNGVTVQTTTGAIANSPVLTQTFLTVGSQPALGNSRSLTVGPGLGTVDNGAGSTYSINLTDAPLSLVTSGNGFQVKTNANTLVNRSITVGSGLGVTNGDGVAGDPQIAYSGVMSNLAALSGTGLVAINGTSATQVSIIGVANQTTVLNGNGIGSPTIGFADNPAFPGSAAITIPAGGTAQRPVGVVGEIRYNLDLGAYEAFQAGLWRQFSLAGGVTQVNTGTGLTGGPITGVGTVSLADTAVTPGTYGSATQVGQFQVDAQGRLIAAANIGITPSGIGAVASVTGTANEITVTGTTNVTLSLPTALTFTGKTVTNGSFVTPVIKNNFKFEAAGIAAYTQFPGTIGSWISNTNNFQVVYAENQNSGSDASADWVAYNDASDGASYFIDMGINSSGFTSVLYPIFTPNSAYIFTGGGTSGQQTDFYLGTSNAASDIIFFTGDVQLTNIRGAIHGDTGNWTIGVSLTDTGEQFQVAGSAKITGAAAFGGTVLLSANPTLALQAATKQYVDSAVSTGFTVHPSVNLATTAALPTNTYSNGASGVGATLTAVATGVLTIDGVTATAGMRVLIKNEAAAANNGVYSVTTAGAVGVAYVLTRVTDFDQAAAGEIANNAYFFVTAGSTLISTSFVLSQTATIVVGTTALPFTLFASALTYTGGTNINVAGQVISLTGTVAATNGGTGTSTVAVGDLLYGSATNTWSKLSLGSAYKSLLVNAAGNQIEWNSIPLNQPTAVSGQLGVSNGGTGASTLTGYVTGNGTSAFTASATIPSTAITGLGTISTQNANAVAITGGAINGATIGATTATTGAFTTLSASGVFTSTVATGTAPFTVASTTAVGNLTATNAVNTGATATSTGATNYLVFKTATSGNLPDLVNSSITANAGNGTITGGIAGGAF</sequence>
<gene>
    <name evidence="1" type="ORF">UFOVP56_15</name>
</gene>
<reference evidence="1" key="1">
    <citation type="submission" date="2020-05" db="EMBL/GenBank/DDBJ databases">
        <authorList>
            <person name="Chiriac C."/>
            <person name="Salcher M."/>
            <person name="Ghai R."/>
            <person name="Kavagutti S V."/>
        </authorList>
    </citation>
    <scope>NUCLEOTIDE SEQUENCE</scope>
</reference>
<name>A0A6J5TAC3_9CAUD</name>
<evidence type="ECO:0000313" key="1">
    <source>
        <dbReference type="EMBL" id="CAB4240803.1"/>
    </source>
</evidence>
<protein>
    <submittedName>
        <fullName evidence="1">Uncharacterized protein</fullName>
    </submittedName>
</protein>
<dbReference type="EMBL" id="LR797819">
    <property type="protein sequence ID" value="CAB4240803.1"/>
    <property type="molecule type" value="Genomic_DNA"/>
</dbReference>